<keyword evidence="7" id="KW-1185">Reference proteome</keyword>
<comment type="subcellular location">
    <subcellularLocation>
        <location evidence="1">Cytoplasm</location>
    </subcellularLocation>
</comment>
<gene>
    <name evidence="6" type="ORF">PHYBOEH_006524</name>
</gene>
<dbReference type="InterPro" id="IPR007581">
    <property type="entry name" value="Endonuclease-V"/>
</dbReference>
<evidence type="ECO:0000256" key="4">
    <source>
        <dbReference type="ARBA" id="ARBA00022759"/>
    </source>
</evidence>
<evidence type="ECO:0000256" key="1">
    <source>
        <dbReference type="ARBA" id="ARBA00004496"/>
    </source>
</evidence>
<keyword evidence="3" id="KW-0540">Nuclease</keyword>
<dbReference type="GO" id="GO:0003727">
    <property type="term" value="F:single-stranded RNA binding"/>
    <property type="evidence" value="ECO:0007669"/>
    <property type="project" value="TreeGrafter"/>
</dbReference>
<dbReference type="Proteomes" id="UP000693981">
    <property type="component" value="Unassembled WGS sequence"/>
</dbReference>
<sequence length="549" mass="61722">MGSDGCQCEALEANQEARRLQWKEFCTRFYYDQDEKAKRILDYFEASKVDEVSISTPDGDQHDAQFLQLVQFLGLQKCMLPGHQEKFYQKNIQMLEVVKNQVRAGYHTQVANVKYAEFDERANGSQGTNYELWADESGRQKLAVRVQHDYLRTTEKQLQMMQRMEVFIEKHFSNVGSHPFLAGLRAALQWNLESSTVVAWRLSDAVLVESGGSEFTHNALALLVLALNFNHCESVDTTPGGAAANVPQVKFREWHLDPYLSDNDIRQLMRIFPPPRKLEGRATGEKRSTKRQLELKRQLIEHDVVQWQLQPQSVDALPSAQINSKELKRIAGVDISFLKGSNEHACASIVVMAYPSLTVLYEAFTYVSLPAPYIAGFLAFREVPALTKLYEDLSHRRPDLLPDVTLVDGNGILHPQGFGLASHFGVLMDIPTIGVGKTFLHVDGLTKPDVKELMAKAREEKHDLVKLAGRSGKVWGAALCGTVGVKNPVYVSVGHKLSLDSSVEIAQACSQYRIPEPIRQADLRSREVIRQWESVGAVDTTLDLYHASE</sequence>
<name>A0A8T1WJ36_9STRA</name>
<protein>
    <recommendedName>
        <fullName evidence="8">Endonuclease V</fullName>
    </recommendedName>
</protein>
<keyword evidence="2" id="KW-0963">Cytoplasm</keyword>
<keyword evidence="5" id="KW-0378">Hydrolase</keyword>
<evidence type="ECO:0000313" key="6">
    <source>
        <dbReference type="EMBL" id="KAG7391953.1"/>
    </source>
</evidence>
<dbReference type="PANTHER" id="PTHR28511:SF1">
    <property type="entry name" value="ENDONUCLEASE V"/>
    <property type="match status" value="1"/>
</dbReference>
<dbReference type="GO" id="GO:0005737">
    <property type="term" value="C:cytoplasm"/>
    <property type="evidence" value="ECO:0007669"/>
    <property type="project" value="UniProtKB-SubCell"/>
</dbReference>
<comment type="caution">
    <text evidence="6">The sequence shown here is derived from an EMBL/GenBank/DDBJ whole genome shotgun (WGS) entry which is preliminary data.</text>
</comment>
<dbReference type="CDD" id="cd06559">
    <property type="entry name" value="Endonuclease_V"/>
    <property type="match status" value="1"/>
</dbReference>
<evidence type="ECO:0000256" key="3">
    <source>
        <dbReference type="ARBA" id="ARBA00022722"/>
    </source>
</evidence>
<dbReference type="HAMAP" id="MF_00801">
    <property type="entry name" value="Endonuclease_5"/>
    <property type="match status" value="1"/>
</dbReference>
<dbReference type="GO" id="GO:0016891">
    <property type="term" value="F:RNA endonuclease activity producing 5'-phosphomonoesters, hydrolytic mechanism"/>
    <property type="evidence" value="ECO:0007669"/>
    <property type="project" value="TreeGrafter"/>
</dbReference>
<evidence type="ECO:0000256" key="2">
    <source>
        <dbReference type="ARBA" id="ARBA00022490"/>
    </source>
</evidence>
<reference evidence="6" key="1">
    <citation type="submission" date="2021-02" db="EMBL/GenBank/DDBJ databases">
        <authorList>
            <person name="Palmer J.M."/>
        </authorList>
    </citation>
    <scope>NUCLEOTIDE SEQUENCE</scope>
    <source>
        <strain evidence="6">SCRP23</strain>
    </source>
</reference>
<evidence type="ECO:0008006" key="8">
    <source>
        <dbReference type="Google" id="ProtNLM"/>
    </source>
</evidence>
<dbReference type="EMBL" id="JAGDFL010000347">
    <property type="protein sequence ID" value="KAG7391953.1"/>
    <property type="molecule type" value="Genomic_DNA"/>
</dbReference>
<keyword evidence="4" id="KW-0255">Endonuclease</keyword>
<evidence type="ECO:0000313" key="7">
    <source>
        <dbReference type="Proteomes" id="UP000693981"/>
    </source>
</evidence>
<evidence type="ECO:0000256" key="5">
    <source>
        <dbReference type="ARBA" id="ARBA00022801"/>
    </source>
</evidence>
<dbReference type="Pfam" id="PF04493">
    <property type="entry name" value="Endonuclease_5"/>
    <property type="match status" value="1"/>
</dbReference>
<dbReference type="GO" id="GO:0006281">
    <property type="term" value="P:DNA repair"/>
    <property type="evidence" value="ECO:0007669"/>
    <property type="project" value="InterPro"/>
</dbReference>
<dbReference type="OrthoDB" id="20018at2759"/>
<organism evidence="6 7">
    <name type="scientific">Phytophthora boehmeriae</name>
    <dbReference type="NCBI Taxonomy" id="109152"/>
    <lineage>
        <taxon>Eukaryota</taxon>
        <taxon>Sar</taxon>
        <taxon>Stramenopiles</taxon>
        <taxon>Oomycota</taxon>
        <taxon>Peronosporomycetes</taxon>
        <taxon>Peronosporales</taxon>
        <taxon>Peronosporaceae</taxon>
        <taxon>Phytophthora</taxon>
    </lineage>
</organism>
<proteinExistence type="inferred from homology"/>
<dbReference type="PANTHER" id="PTHR28511">
    <property type="entry name" value="ENDONUCLEASE V"/>
    <property type="match status" value="1"/>
</dbReference>
<dbReference type="AlphaFoldDB" id="A0A8T1WJ36"/>
<dbReference type="GO" id="GO:0005730">
    <property type="term" value="C:nucleolus"/>
    <property type="evidence" value="ECO:0007669"/>
    <property type="project" value="TreeGrafter"/>
</dbReference>
<accession>A0A8T1WJ36</accession>